<gene>
    <name evidence="10" type="primary">rnfD</name>
    <name evidence="11" type="ORF">SAMN02745752_00009</name>
</gene>
<keyword evidence="12" id="KW-1185">Reference proteome</keyword>
<evidence type="ECO:0000256" key="5">
    <source>
        <dbReference type="ARBA" id="ARBA00022692"/>
    </source>
</evidence>
<evidence type="ECO:0000256" key="9">
    <source>
        <dbReference type="ARBA" id="ARBA00023136"/>
    </source>
</evidence>
<keyword evidence="4 10" id="KW-0288">FMN</keyword>
<dbReference type="STRING" id="1122209.SAMN02745752_00009"/>
<dbReference type="InterPro" id="IPR011303">
    <property type="entry name" value="RnfD_bac"/>
</dbReference>
<dbReference type="GO" id="GO:0005886">
    <property type="term" value="C:plasma membrane"/>
    <property type="evidence" value="ECO:0007669"/>
    <property type="project" value="UniProtKB-SubCell"/>
</dbReference>
<dbReference type="HAMAP" id="MF_00462">
    <property type="entry name" value="RsxD_RnfD"/>
    <property type="match status" value="1"/>
</dbReference>
<evidence type="ECO:0000256" key="10">
    <source>
        <dbReference type="HAMAP-Rule" id="MF_00462"/>
    </source>
</evidence>
<keyword evidence="2 10" id="KW-0597">Phosphoprotein</keyword>
<protein>
    <recommendedName>
        <fullName evidence="10">Ion-translocating oxidoreductase complex subunit D</fullName>
        <ecNumber evidence="10">7.-.-.-</ecNumber>
    </recommendedName>
    <alternativeName>
        <fullName evidence="10">Rnf electron transport complex subunit D</fullName>
    </alternativeName>
</protein>
<comment type="cofactor">
    <cofactor evidence="10">
        <name>FMN</name>
        <dbReference type="ChEBI" id="CHEBI:58210"/>
    </cofactor>
</comment>
<comment type="similarity">
    <text evidence="10">Belongs to the NqrB/RnfD family.</text>
</comment>
<keyword evidence="10" id="KW-0997">Cell inner membrane</keyword>
<dbReference type="OrthoDB" id="9776359at2"/>
<feature type="transmembrane region" description="Helical" evidence="10">
    <location>
        <begin position="21"/>
        <end position="39"/>
    </location>
</feature>
<evidence type="ECO:0000256" key="7">
    <source>
        <dbReference type="ARBA" id="ARBA00022982"/>
    </source>
</evidence>
<dbReference type="EMBL" id="FPJW01000001">
    <property type="protein sequence ID" value="SFW97605.1"/>
    <property type="molecule type" value="Genomic_DNA"/>
</dbReference>
<name>A0A1K1TB63_9GAMM</name>
<organism evidence="11 12">
    <name type="scientific">Marinospirillum alkaliphilum DSM 21637</name>
    <dbReference type="NCBI Taxonomy" id="1122209"/>
    <lineage>
        <taxon>Bacteria</taxon>
        <taxon>Pseudomonadati</taxon>
        <taxon>Pseudomonadota</taxon>
        <taxon>Gammaproteobacteria</taxon>
        <taxon>Oceanospirillales</taxon>
        <taxon>Oceanospirillaceae</taxon>
        <taxon>Marinospirillum</taxon>
    </lineage>
</organism>
<dbReference type="EC" id="7.-.-.-" evidence="10"/>
<evidence type="ECO:0000256" key="6">
    <source>
        <dbReference type="ARBA" id="ARBA00022967"/>
    </source>
</evidence>
<keyword evidence="7 10" id="KW-0249">Electron transport</keyword>
<keyword evidence="6 10" id="KW-1278">Translocase</keyword>
<keyword evidence="9 10" id="KW-0472">Membrane</keyword>
<accession>A0A1K1TB63</accession>
<evidence type="ECO:0000256" key="1">
    <source>
        <dbReference type="ARBA" id="ARBA00022448"/>
    </source>
</evidence>
<dbReference type="GO" id="GO:0055085">
    <property type="term" value="P:transmembrane transport"/>
    <property type="evidence" value="ECO:0007669"/>
    <property type="project" value="InterPro"/>
</dbReference>
<feature type="transmembrane region" description="Helical" evidence="10">
    <location>
        <begin position="216"/>
        <end position="233"/>
    </location>
</feature>
<evidence type="ECO:0000256" key="8">
    <source>
        <dbReference type="ARBA" id="ARBA00022989"/>
    </source>
</evidence>
<comment type="subunit">
    <text evidence="10">The complex is composed of six subunits: RnfA, RnfB, RnfC, RnfD, RnfE and RnfG.</text>
</comment>
<evidence type="ECO:0000256" key="3">
    <source>
        <dbReference type="ARBA" id="ARBA00022630"/>
    </source>
</evidence>
<keyword evidence="3 10" id="KW-0285">Flavoprotein</keyword>
<proteinExistence type="inferred from homology"/>
<comment type="function">
    <text evidence="10">Part of a membrane-bound complex that couples electron transfer with translocation of ions across the membrane.</text>
</comment>
<keyword evidence="8 10" id="KW-1133">Transmembrane helix</keyword>
<keyword evidence="5 10" id="KW-0812">Transmembrane</keyword>
<feature type="transmembrane region" description="Helical" evidence="10">
    <location>
        <begin position="293"/>
        <end position="312"/>
    </location>
</feature>
<evidence type="ECO:0000256" key="4">
    <source>
        <dbReference type="ARBA" id="ARBA00022643"/>
    </source>
</evidence>
<dbReference type="RefSeq" id="WP_072324287.1">
    <property type="nucleotide sequence ID" value="NZ_FPJW01000001.1"/>
</dbReference>
<reference evidence="11 12" key="1">
    <citation type="submission" date="2016-11" db="EMBL/GenBank/DDBJ databases">
        <authorList>
            <person name="Jaros S."/>
            <person name="Januszkiewicz K."/>
            <person name="Wedrychowicz H."/>
        </authorList>
    </citation>
    <scope>NUCLEOTIDE SEQUENCE [LARGE SCALE GENOMIC DNA]</scope>
    <source>
        <strain evidence="11 12">DSM 21637</strain>
    </source>
</reference>
<dbReference type="PANTHER" id="PTHR30578:SF0">
    <property type="entry name" value="ION-TRANSLOCATING OXIDOREDUCTASE COMPLEX SUBUNIT D"/>
    <property type="match status" value="1"/>
</dbReference>
<feature type="transmembrane region" description="Helical" evidence="10">
    <location>
        <begin position="263"/>
        <end position="281"/>
    </location>
</feature>
<dbReference type="Proteomes" id="UP000182350">
    <property type="component" value="Unassembled WGS sequence"/>
</dbReference>
<dbReference type="PANTHER" id="PTHR30578">
    <property type="entry name" value="ELECTRON TRANSPORT COMPLEX PROTEIN RNFD"/>
    <property type="match status" value="1"/>
</dbReference>
<feature type="transmembrane region" description="Helical" evidence="10">
    <location>
        <begin position="45"/>
        <end position="64"/>
    </location>
</feature>
<dbReference type="AlphaFoldDB" id="A0A1K1TB63"/>
<feature type="modified residue" description="FMN phosphoryl threonine" evidence="10">
    <location>
        <position position="175"/>
    </location>
</feature>
<comment type="caution">
    <text evidence="10">Lacks conserved residue(s) required for the propagation of feature annotation.</text>
</comment>
<dbReference type="Pfam" id="PF03116">
    <property type="entry name" value="NQR2_RnfD_RnfE"/>
    <property type="match status" value="1"/>
</dbReference>
<evidence type="ECO:0000313" key="11">
    <source>
        <dbReference type="EMBL" id="SFW97605.1"/>
    </source>
</evidence>
<dbReference type="NCBIfam" id="TIGR01946">
    <property type="entry name" value="rnfD"/>
    <property type="match status" value="1"/>
</dbReference>
<keyword evidence="1 10" id="KW-0813">Transport</keyword>
<evidence type="ECO:0000256" key="2">
    <source>
        <dbReference type="ARBA" id="ARBA00022553"/>
    </source>
</evidence>
<keyword evidence="10" id="KW-1003">Cell membrane</keyword>
<sequence length="361" mass="38868">MSQPIHGPHAHSNQRMPLMMLQVLLALTPATLYGFWLYGWPAFNLWLICLLSALGWEALFLKFFSKNVPRHLLDGSALVTGWLLALCLPPWAPWWLAVVGTFLAVAMIKQIFGGLGQNVFNPAMAARVMLLIAFPVEMTQWIAPEAVQLDRPDFVAGLGQTFGSLSLLDAYTGATLLDEVKNQQSLGAALPDILQAQQYNMAATLLGQHAGSTGESTALLLLLGGLFLLFRGVITWQAPVGLLLGLGVPALLMNLWQPESYPGLAFHLFTGGAMLAAWFIVTDPVTGPTTATGRLVFGLGCGLLAWLVRTWGSYPEGIAFAVMLMNSATPVLDRYFKPRIYGRTSSGAPLPATGKTSGDAS</sequence>
<comment type="subcellular location">
    <subcellularLocation>
        <location evidence="10">Cell inner membrane</location>
        <topology evidence="10">Multi-pass membrane protein</topology>
    </subcellularLocation>
</comment>
<evidence type="ECO:0000313" key="12">
    <source>
        <dbReference type="Proteomes" id="UP000182350"/>
    </source>
</evidence>
<dbReference type="GO" id="GO:0022900">
    <property type="term" value="P:electron transport chain"/>
    <property type="evidence" value="ECO:0007669"/>
    <property type="project" value="UniProtKB-UniRule"/>
</dbReference>
<dbReference type="InterPro" id="IPR004338">
    <property type="entry name" value="NqrB/RnfD"/>
</dbReference>